<evidence type="ECO:0000313" key="1">
    <source>
        <dbReference type="EMBL" id="GGI16660.1"/>
    </source>
</evidence>
<name>A0A8J3AMS7_9BACI</name>
<dbReference type="RefSeq" id="WP_158093291.1">
    <property type="nucleotide sequence ID" value="NZ_BMHB01000002.1"/>
</dbReference>
<accession>A0A8J3AMS7</accession>
<proteinExistence type="predicted"/>
<reference evidence="2" key="1">
    <citation type="journal article" date="2019" name="Int. J. Syst. Evol. Microbiol.">
        <title>The Global Catalogue of Microorganisms (GCM) 10K type strain sequencing project: providing services to taxonomists for standard genome sequencing and annotation.</title>
        <authorList>
            <consortium name="The Broad Institute Genomics Platform"/>
            <consortium name="The Broad Institute Genome Sequencing Center for Infectious Disease"/>
            <person name="Wu L."/>
            <person name="Ma J."/>
        </authorList>
    </citation>
    <scope>NUCLEOTIDE SEQUENCE [LARGE SCALE GENOMIC DNA]</scope>
    <source>
        <strain evidence="2">CGMCC 1.14993</strain>
    </source>
</reference>
<dbReference type="AlphaFoldDB" id="A0A8J3AMS7"/>
<organism evidence="1 2">
    <name type="scientific">Gottfriedia solisilvae</name>
    <dbReference type="NCBI Taxonomy" id="1516104"/>
    <lineage>
        <taxon>Bacteria</taxon>
        <taxon>Bacillati</taxon>
        <taxon>Bacillota</taxon>
        <taxon>Bacilli</taxon>
        <taxon>Bacillales</taxon>
        <taxon>Bacillaceae</taxon>
        <taxon>Gottfriedia</taxon>
    </lineage>
</organism>
<sequence length="49" mass="5908">MESINLTQKQFQELLEDFYKKGNEQSEIKTKEFLNDMIKYIQTTCSTNR</sequence>
<evidence type="ECO:0000313" key="2">
    <source>
        <dbReference type="Proteomes" id="UP000626244"/>
    </source>
</evidence>
<dbReference type="Proteomes" id="UP000626244">
    <property type="component" value="Unassembled WGS sequence"/>
</dbReference>
<dbReference type="Pfam" id="PF26162">
    <property type="entry name" value="YwzD"/>
    <property type="match status" value="1"/>
</dbReference>
<protein>
    <submittedName>
        <fullName evidence="1">Uncharacterized protein</fullName>
    </submittedName>
</protein>
<dbReference type="EMBL" id="BMHB01000002">
    <property type="protein sequence ID" value="GGI16660.1"/>
    <property type="molecule type" value="Genomic_DNA"/>
</dbReference>
<gene>
    <name evidence="1" type="ORF">GCM10007380_34070</name>
</gene>
<comment type="caution">
    <text evidence="1">The sequence shown here is derived from an EMBL/GenBank/DDBJ whole genome shotgun (WGS) entry which is preliminary data.</text>
</comment>
<dbReference type="InterPro" id="IPR058930">
    <property type="entry name" value="YwzD"/>
</dbReference>
<keyword evidence="2" id="KW-1185">Reference proteome</keyword>